<name>A0A3E2W4Z6_9FIRM</name>
<evidence type="ECO:0000256" key="1">
    <source>
        <dbReference type="ARBA" id="ARBA00004141"/>
    </source>
</evidence>
<dbReference type="PANTHER" id="PTHR37422:SF13">
    <property type="entry name" value="LIPOPOLYSACCHARIDE BIOSYNTHESIS PROTEIN PA4999-RELATED"/>
    <property type="match status" value="1"/>
</dbReference>
<dbReference type="Proteomes" id="UP000260733">
    <property type="component" value="Unassembled WGS sequence"/>
</dbReference>
<feature type="transmembrane region" description="Helical" evidence="5">
    <location>
        <begin position="29"/>
        <end position="47"/>
    </location>
</feature>
<organism evidence="7 8">
    <name type="scientific">Faecalibacterium prausnitzii</name>
    <dbReference type="NCBI Taxonomy" id="853"/>
    <lineage>
        <taxon>Bacteria</taxon>
        <taxon>Bacillati</taxon>
        <taxon>Bacillota</taxon>
        <taxon>Clostridia</taxon>
        <taxon>Eubacteriales</taxon>
        <taxon>Oscillospiraceae</taxon>
        <taxon>Faecalibacterium</taxon>
    </lineage>
</organism>
<evidence type="ECO:0000313" key="7">
    <source>
        <dbReference type="EMBL" id="RGC19269.1"/>
    </source>
</evidence>
<dbReference type="PANTHER" id="PTHR37422">
    <property type="entry name" value="TEICHURONIC ACID BIOSYNTHESIS PROTEIN TUAE"/>
    <property type="match status" value="1"/>
</dbReference>
<feature type="transmembrane region" description="Helical" evidence="5">
    <location>
        <begin position="158"/>
        <end position="174"/>
    </location>
</feature>
<dbReference type="EMBL" id="QVFB01000010">
    <property type="protein sequence ID" value="RGC19269.1"/>
    <property type="molecule type" value="Genomic_DNA"/>
</dbReference>
<reference evidence="7 8" key="1">
    <citation type="submission" date="2018-08" db="EMBL/GenBank/DDBJ databases">
        <title>A genome reference for cultivated species of the human gut microbiota.</title>
        <authorList>
            <person name="Zou Y."/>
            <person name="Xue W."/>
            <person name="Luo G."/>
        </authorList>
    </citation>
    <scope>NUCLEOTIDE SEQUENCE [LARGE SCALE GENOMIC DNA]</scope>
    <source>
        <strain evidence="7 8">AM37-13AC</strain>
    </source>
</reference>
<keyword evidence="3 5" id="KW-1133">Transmembrane helix</keyword>
<evidence type="ECO:0000256" key="4">
    <source>
        <dbReference type="ARBA" id="ARBA00023136"/>
    </source>
</evidence>
<evidence type="ECO:0000256" key="2">
    <source>
        <dbReference type="ARBA" id="ARBA00022692"/>
    </source>
</evidence>
<keyword evidence="2 5" id="KW-0812">Transmembrane</keyword>
<sequence length="386" mass="43849">MRYANYDVKLLQMCILTSIFSQIESISSLMRPIMYIVWIVTAVFFIARNRGRIVIHKCTKIFFGCYSLLVVGCILMALFGSRHLEGNYIHIMYIPLIVSVIGENFAPVAQDSDYEKILKTYLYGAMVYALWVNITYFSSYNDWLKQNMYTFLQKNSAAQIWATGILIALFLLEYRTKWQKVLGYACAGYLLLLCGISQCRTAVLALAVALACYILLKSKHKVCWSFFTLIIVLFLWNNSVTRRFIDQALLLTKYAGADINTFSSGRLDGWDRALAAFAKSPFWGCGRYYVDCSYISVLAEIGILGFVLVESVWITRAVSNFKAGSGLNSDAFLMCLTMFYFIESVLEGYPPFGPGVSSFMFWFLSVTFVDNKTEKIPQDVGEISNE</sequence>
<comment type="subcellular location">
    <subcellularLocation>
        <location evidence="1">Membrane</location>
        <topology evidence="1">Multi-pass membrane protein</topology>
    </subcellularLocation>
</comment>
<comment type="caution">
    <text evidence="7">The sequence shown here is derived from an EMBL/GenBank/DDBJ whole genome shotgun (WGS) entry which is preliminary data.</text>
</comment>
<feature type="domain" description="O-antigen ligase-related" evidence="6">
    <location>
        <begin position="189"/>
        <end position="293"/>
    </location>
</feature>
<evidence type="ECO:0000256" key="5">
    <source>
        <dbReference type="SAM" id="Phobius"/>
    </source>
</evidence>
<proteinExistence type="predicted"/>
<protein>
    <recommendedName>
        <fullName evidence="6">O-antigen ligase-related domain-containing protein</fullName>
    </recommendedName>
</protein>
<keyword evidence="4 5" id="KW-0472">Membrane</keyword>
<evidence type="ECO:0000256" key="3">
    <source>
        <dbReference type="ARBA" id="ARBA00022989"/>
    </source>
</evidence>
<feature type="transmembrane region" description="Helical" evidence="5">
    <location>
        <begin position="222"/>
        <end position="240"/>
    </location>
</feature>
<dbReference type="InterPro" id="IPR051533">
    <property type="entry name" value="WaaL-like"/>
</dbReference>
<gene>
    <name evidence="7" type="ORF">DW855_07515</name>
</gene>
<feature type="transmembrane region" description="Helical" evidence="5">
    <location>
        <begin position="348"/>
        <end position="369"/>
    </location>
</feature>
<feature type="transmembrane region" description="Helical" evidence="5">
    <location>
        <begin position="186"/>
        <end position="216"/>
    </location>
</feature>
<feature type="transmembrane region" description="Helical" evidence="5">
    <location>
        <begin position="121"/>
        <end position="138"/>
    </location>
</feature>
<dbReference type="GO" id="GO:0016020">
    <property type="term" value="C:membrane"/>
    <property type="evidence" value="ECO:0007669"/>
    <property type="project" value="UniProtKB-SubCell"/>
</dbReference>
<feature type="transmembrane region" description="Helical" evidence="5">
    <location>
        <begin position="59"/>
        <end position="79"/>
    </location>
</feature>
<dbReference type="Pfam" id="PF04932">
    <property type="entry name" value="Wzy_C"/>
    <property type="match status" value="1"/>
</dbReference>
<evidence type="ECO:0000259" key="6">
    <source>
        <dbReference type="Pfam" id="PF04932"/>
    </source>
</evidence>
<accession>A0A3E2W4Z6</accession>
<dbReference type="AlphaFoldDB" id="A0A3E2W4Z6"/>
<evidence type="ECO:0000313" key="8">
    <source>
        <dbReference type="Proteomes" id="UP000260733"/>
    </source>
</evidence>
<dbReference type="InterPro" id="IPR007016">
    <property type="entry name" value="O-antigen_ligase-rel_domated"/>
</dbReference>
<feature type="transmembrane region" description="Helical" evidence="5">
    <location>
        <begin position="91"/>
        <end position="109"/>
    </location>
</feature>